<evidence type="ECO:0000313" key="7">
    <source>
        <dbReference type="Proteomes" id="UP000521017"/>
    </source>
</evidence>
<dbReference type="InterPro" id="IPR049360">
    <property type="entry name" value="T6SS_TssR-like_VWA"/>
</dbReference>
<dbReference type="InterPro" id="IPR040530">
    <property type="entry name" value="T6SS_TssR-like_N"/>
</dbReference>
<feature type="chain" id="PRO_5031123357" description="VWFA domain-containing protein" evidence="1">
    <location>
        <begin position="20"/>
        <end position="786"/>
    </location>
</feature>
<dbReference type="Pfam" id="PF17643">
    <property type="entry name" value="TssR"/>
    <property type="match status" value="1"/>
</dbReference>
<feature type="domain" description="Type VI secretion system TssR-like second" evidence="3">
    <location>
        <begin position="144"/>
        <end position="230"/>
    </location>
</feature>
<organism evidence="6 7">
    <name type="scientific">Pedobacter cryoconitis</name>
    <dbReference type="NCBI Taxonomy" id="188932"/>
    <lineage>
        <taxon>Bacteria</taxon>
        <taxon>Pseudomonadati</taxon>
        <taxon>Bacteroidota</taxon>
        <taxon>Sphingobacteriia</taxon>
        <taxon>Sphingobacteriales</taxon>
        <taxon>Sphingobacteriaceae</taxon>
        <taxon>Pedobacter</taxon>
    </lineage>
</organism>
<dbReference type="AlphaFoldDB" id="A0A7X0IZU9"/>
<evidence type="ECO:0000256" key="1">
    <source>
        <dbReference type="SAM" id="SignalP"/>
    </source>
</evidence>
<evidence type="ECO:0000259" key="2">
    <source>
        <dbReference type="Pfam" id="PF17643"/>
    </source>
</evidence>
<gene>
    <name evidence="6" type="ORF">HDF25_000557</name>
</gene>
<evidence type="ECO:0000259" key="4">
    <source>
        <dbReference type="Pfam" id="PF20781"/>
    </source>
</evidence>
<feature type="domain" description="Type VI secretion system TssR-like C-terminal" evidence="4">
    <location>
        <begin position="634"/>
        <end position="772"/>
    </location>
</feature>
<dbReference type="Pfam" id="PF20782">
    <property type="entry name" value="TssR_VWA"/>
    <property type="match status" value="1"/>
</dbReference>
<evidence type="ECO:0000259" key="5">
    <source>
        <dbReference type="Pfam" id="PF20782"/>
    </source>
</evidence>
<dbReference type="Proteomes" id="UP000521017">
    <property type="component" value="Unassembled WGS sequence"/>
</dbReference>
<sequence length="786" mass="88462">MKRVISLTILIAQTAFVMAQSPSAFGKKVKYMPKAYAKPSANTNLGEDGGKTSLPWIVFSDRDENYTTTAPGGSLIMKKLNFMEPFYVSKEENGYLKLIKYKAGMIRGRKINDKKSAISYGWIPKSKLLLWQRSYSNQKTGYPEKSIAIITGKVPLTESKFYYDNTDSAYVYSSPELKKKVTKVRLHEISYIFKKSEDGKKYLIGNEDQLVADSARKSIYGWVAADAVHSWGDRLYLTPSKINSYEQSDSVSMALNGVHMDPLLSANDIILRSAPVVADDGAGNYTLGVASDVYDKSNNKLITINGSTLSYLTYLDLRKNIHQINVIFVVDGGSPMARYFSGLTNTIQSFENIFNDYGKKHRINYGAVVYRNELQGTLATPAVSPDYRKLMSFLSTEAKKTERFNGRISAEPVFEGVKAGLNLIKNHRNETNLIVLIGSTGNEVTSSYKLSQLTEEFARADARLLAIQLYSDYDQLFNNFVLQSKKLVSEAAVYSADKKKRFLVKGEGLNNTQAYNTSRLDSISYYLDYPKNSLIQGGVVFPTKGSVNSNESMNIAMRRFIKETDMDINNQVSSLDSAFRLTGIARKNLSPIVESQLSAPVGDEVADKMPHNGFKYYMTSSVHSDIVSKNKDLLQYALILNSMEYKQINDIFSLMIGQNLQADQSSFRRNLQKNYFNILRNLLDMNISKGHIKTLTLATYFKMVTGLPLTNELLSKYTVSDLKNQSKMPQADFESYLKFLINSNEQIKRGTQIGQQFNSNGKSYYYITEQNFSQTPAKENPVKENP</sequence>
<keyword evidence="1" id="KW-0732">Signal</keyword>
<dbReference type="InterPro" id="IPR049359">
    <property type="entry name" value="T6SS_TssR-like_dom_2"/>
</dbReference>
<feature type="signal peptide" evidence="1">
    <location>
        <begin position="1"/>
        <end position="19"/>
    </location>
</feature>
<dbReference type="InterPro" id="IPR049358">
    <property type="entry name" value="T6SS_TssR-like_C"/>
</dbReference>
<comment type="caution">
    <text evidence="6">The sequence shown here is derived from an EMBL/GenBank/DDBJ whole genome shotgun (WGS) entry which is preliminary data.</text>
</comment>
<dbReference type="Pfam" id="PF20781">
    <property type="entry name" value="TssR_C"/>
    <property type="match status" value="1"/>
</dbReference>
<evidence type="ECO:0000259" key="3">
    <source>
        <dbReference type="Pfam" id="PF20780"/>
    </source>
</evidence>
<evidence type="ECO:0000313" key="6">
    <source>
        <dbReference type="EMBL" id="MBB6498433.1"/>
    </source>
</evidence>
<dbReference type="Pfam" id="PF20780">
    <property type="entry name" value="TssR_M"/>
    <property type="match status" value="1"/>
</dbReference>
<feature type="domain" description="Type VI secretion system TssR-like VWA" evidence="5">
    <location>
        <begin position="279"/>
        <end position="580"/>
    </location>
</feature>
<proteinExistence type="predicted"/>
<accession>A0A7X0IZU9</accession>
<evidence type="ECO:0008006" key="8">
    <source>
        <dbReference type="Google" id="ProtNLM"/>
    </source>
</evidence>
<dbReference type="RefSeq" id="WP_184622515.1">
    <property type="nucleotide sequence ID" value="NZ_JACHCC010000001.1"/>
</dbReference>
<reference evidence="6 7" key="1">
    <citation type="submission" date="2020-08" db="EMBL/GenBank/DDBJ databases">
        <title>Genomic Encyclopedia of Type Strains, Phase IV (KMG-V): Genome sequencing to study the core and pangenomes of soil and plant-associated prokaryotes.</title>
        <authorList>
            <person name="Whitman W."/>
        </authorList>
    </citation>
    <scope>NUCLEOTIDE SEQUENCE [LARGE SCALE GENOMIC DNA]</scope>
    <source>
        <strain evidence="6 7">M2T3</strain>
    </source>
</reference>
<protein>
    <recommendedName>
        <fullName evidence="8">VWFA domain-containing protein</fullName>
    </recommendedName>
</protein>
<feature type="domain" description="Type VI secretion system TssR-like N-terminal barrel" evidence="2">
    <location>
        <begin position="30"/>
        <end position="130"/>
    </location>
</feature>
<name>A0A7X0IZU9_9SPHI</name>
<dbReference type="EMBL" id="JACHCC010000001">
    <property type="protein sequence ID" value="MBB6498433.1"/>
    <property type="molecule type" value="Genomic_DNA"/>
</dbReference>